<dbReference type="Gene3D" id="2.60.120.430">
    <property type="entry name" value="Galactose-binding lectin"/>
    <property type="match status" value="1"/>
</dbReference>
<sequence length="485" mass="53491">MDGGVAAPTNVVRMANALASDNTQRVYYHPGVGAGGSKLDKMLGGGTGTGLSRNILSAYEWLCRSYEPGDQLYLFGFSRGAYTVRSLVGFINCCGLLRVGEDAPAGSWDAIERLFEDGYREGKPIGPLRERIGQARFHNAAGESIPVRFLGVWDTVGALGIPDDMGWLDLVDDPKDHMFHSTSLSGNVQTARHALAMDEQRKTFAPTLWTDVAPDADVQQLWFPGVHSDVGGGYRECGLSDGALAWMIGEAKAAGLAFNDGMVEQVRPDYHDMLHDPRTGVFALLETQPRSIPSLLEEQHFHRSALDRLRKPPITQCPYRQPHLTPDGRAIEIYAREPWNPTGLWLEAGRRYRFEARGQWVDGSIVCGPAGTEDGKFSIAELAHIGANVVGRFEAAFRELTGNPHAEFRASRRHDDWPWFCLTGAIANGRGERQGNPEPHEAFRIGTGCDYTAQRSGYFHAYANDAFAFYANNRGYVTLTVRQLD</sequence>
<dbReference type="InterPro" id="IPR018712">
    <property type="entry name" value="Tle1-like_cat"/>
</dbReference>
<dbReference type="PANTHER" id="PTHR33840">
    <property type="match status" value="1"/>
</dbReference>
<dbReference type="PANTHER" id="PTHR33840:SF1">
    <property type="entry name" value="TLE1 PHOSPHOLIPASE DOMAIN-CONTAINING PROTEIN"/>
    <property type="match status" value="1"/>
</dbReference>
<reference evidence="2" key="1">
    <citation type="journal article" date="2014" name="Int. J. Syst. Evol. Microbiol.">
        <title>Complete genome sequence of Corynebacterium casei LMG S-19264T (=DSM 44701T), isolated from a smear-ripened cheese.</title>
        <authorList>
            <consortium name="US DOE Joint Genome Institute (JGI-PGF)"/>
            <person name="Walter F."/>
            <person name="Albersmeier A."/>
            <person name="Kalinowski J."/>
            <person name="Ruckert C."/>
        </authorList>
    </citation>
    <scope>NUCLEOTIDE SEQUENCE</scope>
    <source>
        <strain evidence="2">KCTC 12343</strain>
    </source>
</reference>
<protein>
    <recommendedName>
        <fullName evidence="1">T6SS Phospholipase effector Tle1-like catalytic domain-containing protein</fullName>
    </recommendedName>
</protein>
<dbReference type="RefSeq" id="WP_229420801.1">
    <property type="nucleotide sequence ID" value="NZ_CP036401.1"/>
</dbReference>
<name>A0AA87XY78_9BURK</name>
<evidence type="ECO:0000313" key="2">
    <source>
        <dbReference type="EMBL" id="GGY49070.1"/>
    </source>
</evidence>
<evidence type="ECO:0000259" key="1">
    <source>
        <dbReference type="Pfam" id="PF09994"/>
    </source>
</evidence>
<dbReference type="EMBL" id="BMWV01000007">
    <property type="protein sequence ID" value="GGY49070.1"/>
    <property type="molecule type" value="Genomic_DNA"/>
</dbReference>
<dbReference type="Pfam" id="PF09994">
    <property type="entry name" value="T6SS_Tle1-like_cat"/>
    <property type="match status" value="1"/>
</dbReference>
<evidence type="ECO:0000313" key="3">
    <source>
        <dbReference type="Proteomes" id="UP000628442"/>
    </source>
</evidence>
<gene>
    <name evidence="2" type="ORF">GCM10007387_34190</name>
</gene>
<dbReference type="Proteomes" id="UP000628442">
    <property type="component" value="Unassembled WGS sequence"/>
</dbReference>
<reference evidence="2" key="2">
    <citation type="submission" date="2022-12" db="EMBL/GenBank/DDBJ databases">
        <authorList>
            <person name="Sun Q."/>
            <person name="Kim S."/>
        </authorList>
    </citation>
    <scope>NUCLEOTIDE SEQUENCE</scope>
    <source>
        <strain evidence="2">KCTC 12343</strain>
    </source>
</reference>
<dbReference type="SUPFAM" id="SSF53474">
    <property type="entry name" value="alpha/beta-Hydrolases"/>
    <property type="match status" value="1"/>
</dbReference>
<dbReference type="InterPro" id="IPR029058">
    <property type="entry name" value="AB_hydrolase_fold"/>
</dbReference>
<accession>A0AA87XY78</accession>
<proteinExistence type="predicted"/>
<feature type="domain" description="T6SS Phospholipase effector Tle1-like catalytic" evidence="1">
    <location>
        <begin position="7"/>
        <end position="249"/>
    </location>
</feature>
<comment type="caution">
    <text evidence="2">The sequence shown here is derived from an EMBL/GenBank/DDBJ whole genome shotgun (WGS) entry which is preliminary data.</text>
</comment>
<organism evidence="2 3">
    <name type="scientific">Pseudoduganella albidiflava</name>
    <dbReference type="NCBI Taxonomy" id="321983"/>
    <lineage>
        <taxon>Bacteria</taxon>
        <taxon>Pseudomonadati</taxon>
        <taxon>Pseudomonadota</taxon>
        <taxon>Betaproteobacteria</taxon>
        <taxon>Burkholderiales</taxon>
        <taxon>Oxalobacteraceae</taxon>
        <taxon>Telluria group</taxon>
        <taxon>Pseudoduganella</taxon>
    </lineage>
</organism>
<dbReference type="AlphaFoldDB" id="A0AA87XY78"/>